<reference evidence="2" key="1">
    <citation type="submission" date="2020-06" db="EMBL/GenBank/DDBJ databases">
        <authorList>
            <person name="Li T."/>
            <person name="Hu X."/>
            <person name="Zhang T."/>
            <person name="Song X."/>
            <person name="Zhang H."/>
            <person name="Dai N."/>
            <person name="Sheng W."/>
            <person name="Hou X."/>
            <person name="Wei L."/>
        </authorList>
    </citation>
    <scope>NUCLEOTIDE SEQUENCE</scope>
    <source>
        <strain evidence="2">KEN8</strain>
        <tissue evidence="2">Leaf</tissue>
    </source>
</reference>
<dbReference type="SUPFAM" id="SSF53756">
    <property type="entry name" value="UDP-Glycosyltransferase/glycogen phosphorylase"/>
    <property type="match status" value="1"/>
</dbReference>
<gene>
    <name evidence="2" type="ORF">Scaly_1596400</name>
</gene>
<sequence length="154" mass="17152">MESPGASAIVLNTFEDLERDVLDALSSILPTIYAIGPLHLLENQVDDKALEQLGSNLWKDEPECLEWLDTKDPNSVVYVNFGSITVMTSDQLVEFAWGLANSNLPFLWVIRPDLVSGDKAVLRLNFSKPQREEGCWRIGALKREFSATLLSEGS</sequence>
<dbReference type="AlphaFoldDB" id="A0AAW2PAL0"/>
<dbReference type="GO" id="GO:0080043">
    <property type="term" value="F:quercetin 3-O-glucosyltransferase activity"/>
    <property type="evidence" value="ECO:0007669"/>
    <property type="project" value="TreeGrafter"/>
</dbReference>
<dbReference type="PANTHER" id="PTHR11926">
    <property type="entry name" value="GLUCOSYL/GLUCURONOSYL TRANSFERASES"/>
    <property type="match status" value="1"/>
</dbReference>
<reference evidence="2" key="2">
    <citation type="journal article" date="2024" name="Plant">
        <title>Genomic evolution and insights into agronomic trait innovations of Sesamum species.</title>
        <authorList>
            <person name="Miao H."/>
            <person name="Wang L."/>
            <person name="Qu L."/>
            <person name="Liu H."/>
            <person name="Sun Y."/>
            <person name="Le M."/>
            <person name="Wang Q."/>
            <person name="Wei S."/>
            <person name="Zheng Y."/>
            <person name="Lin W."/>
            <person name="Duan Y."/>
            <person name="Cao H."/>
            <person name="Xiong S."/>
            <person name="Wang X."/>
            <person name="Wei L."/>
            <person name="Li C."/>
            <person name="Ma Q."/>
            <person name="Ju M."/>
            <person name="Zhao R."/>
            <person name="Li G."/>
            <person name="Mu C."/>
            <person name="Tian Q."/>
            <person name="Mei H."/>
            <person name="Zhang T."/>
            <person name="Gao T."/>
            <person name="Zhang H."/>
        </authorList>
    </citation>
    <scope>NUCLEOTIDE SEQUENCE</scope>
    <source>
        <strain evidence="2">KEN8</strain>
    </source>
</reference>
<dbReference type="Gene3D" id="3.40.50.2000">
    <property type="entry name" value="Glycogen Phosphorylase B"/>
    <property type="match status" value="2"/>
</dbReference>
<evidence type="ECO:0000313" key="2">
    <source>
        <dbReference type="EMBL" id="KAL0352077.1"/>
    </source>
</evidence>
<proteinExistence type="inferred from homology"/>
<dbReference type="EMBL" id="JACGWM010000009">
    <property type="protein sequence ID" value="KAL0352077.1"/>
    <property type="molecule type" value="Genomic_DNA"/>
</dbReference>
<evidence type="ECO:0000256" key="1">
    <source>
        <dbReference type="ARBA" id="ARBA00009995"/>
    </source>
</evidence>
<accession>A0AAW2PAL0</accession>
<comment type="similarity">
    <text evidence="1">Belongs to the UDP-glycosyltransferase family.</text>
</comment>
<organism evidence="2">
    <name type="scientific">Sesamum calycinum</name>
    <dbReference type="NCBI Taxonomy" id="2727403"/>
    <lineage>
        <taxon>Eukaryota</taxon>
        <taxon>Viridiplantae</taxon>
        <taxon>Streptophyta</taxon>
        <taxon>Embryophyta</taxon>
        <taxon>Tracheophyta</taxon>
        <taxon>Spermatophyta</taxon>
        <taxon>Magnoliopsida</taxon>
        <taxon>eudicotyledons</taxon>
        <taxon>Gunneridae</taxon>
        <taxon>Pentapetalae</taxon>
        <taxon>asterids</taxon>
        <taxon>lamiids</taxon>
        <taxon>Lamiales</taxon>
        <taxon>Pedaliaceae</taxon>
        <taxon>Sesamum</taxon>
    </lineage>
</organism>
<comment type="caution">
    <text evidence="2">The sequence shown here is derived from an EMBL/GenBank/DDBJ whole genome shotgun (WGS) entry which is preliminary data.</text>
</comment>
<name>A0AAW2PAL0_9LAMI</name>
<protein>
    <submittedName>
        <fullName evidence="2">7-deoxyloganetin glucosyltransferase</fullName>
    </submittedName>
</protein>
<dbReference type="GO" id="GO:0080044">
    <property type="term" value="F:quercetin 7-O-glucosyltransferase activity"/>
    <property type="evidence" value="ECO:0007669"/>
    <property type="project" value="TreeGrafter"/>
</dbReference>
<dbReference type="PANTHER" id="PTHR11926:SF774">
    <property type="entry name" value="UDP-GLYCOSYLTRANSFERASE 85A1-RELATED"/>
    <property type="match status" value="1"/>
</dbReference>